<dbReference type="GO" id="GO:0004594">
    <property type="term" value="F:pantothenate kinase activity"/>
    <property type="evidence" value="ECO:0007669"/>
    <property type="project" value="UniProtKB-UniRule"/>
</dbReference>
<evidence type="ECO:0000256" key="14">
    <source>
        <dbReference type="HAMAP-Rule" id="MF_00215"/>
    </source>
</evidence>
<keyword evidence="18" id="KW-1185">Reference proteome</keyword>
<keyword evidence="7 14" id="KW-0963">Cytoplasm</keyword>
<evidence type="ECO:0000256" key="4">
    <source>
        <dbReference type="ARBA" id="ARBA00006087"/>
    </source>
</evidence>
<evidence type="ECO:0000259" key="16">
    <source>
        <dbReference type="Pfam" id="PF00485"/>
    </source>
</evidence>
<comment type="pathway">
    <text evidence="3 14 15">Cofactor biosynthesis; coenzyme A biosynthesis; CoA from (R)-pantothenate: step 1/5.</text>
</comment>
<dbReference type="InterPro" id="IPR004566">
    <property type="entry name" value="PanK"/>
</dbReference>
<comment type="subcellular location">
    <subcellularLocation>
        <location evidence="2 14 15">Cytoplasm</location>
    </subcellularLocation>
</comment>
<dbReference type="SUPFAM" id="SSF52540">
    <property type="entry name" value="P-loop containing nucleoside triphosphate hydrolases"/>
    <property type="match status" value="1"/>
</dbReference>
<protein>
    <recommendedName>
        <fullName evidence="6 14">Pantothenate kinase</fullName>
        <ecNumber evidence="5 14">2.7.1.33</ecNumber>
    </recommendedName>
    <alternativeName>
        <fullName evidence="13 14">Pantothenic acid kinase</fullName>
    </alternativeName>
</protein>
<feature type="domain" description="Phosphoribulokinase/uridine kinase" evidence="16">
    <location>
        <begin position="94"/>
        <end position="231"/>
    </location>
</feature>
<gene>
    <name evidence="14" type="primary">coaA</name>
    <name evidence="17" type="ORF">CL176_10710</name>
</gene>
<dbReference type="Gene3D" id="3.40.50.300">
    <property type="entry name" value="P-loop containing nucleotide triphosphate hydrolases"/>
    <property type="match status" value="1"/>
</dbReference>
<evidence type="ECO:0000313" key="17">
    <source>
        <dbReference type="EMBL" id="AXY26424.1"/>
    </source>
</evidence>
<dbReference type="HAMAP" id="MF_00215">
    <property type="entry name" value="Pantothen_kinase_1"/>
    <property type="match status" value="1"/>
</dbReference>
<evidence type="ECO:0000256" key="10">
    <source>
        <dbReference type="ARBA" id="ARBA00022777"/>
    </source>
</evidence>
<reference evidence="17 18" key="1">
    <citation type="submission" date="2017-09" db="EMBL/GenBank/DDBJ databases">
        <title>Complete genome sequence of Oxytococcus suis strain ZY16052.</title>
        <authorList>
            <person name="Li F."/>
        </authorList>
    </citation>
    <scope>NUCLEOTIDE SEQUENCE [LARGE SCALE GENOMIC DNA]</scope>
    <source>
        <strain evidence="17 18">ZY16052</strain>
    </source>
</reference>
<comment type="similarity">
    <text evidence="4 14 15">Belongs to the prokaryotic pantothenate kinase family.</text>
</comment>
<dbReference type="PIRSF" id="PIRSF000545">
    <property type="entry name" value="Pantothenate_kin"/>
    <property type="match status" value="1"/>
</dbReference>
<dbReference type="OrthoDB" id="1550976at2"/>
<dbReference type="AlphaFoldDB" id="A0A347WMW7"/>
<evidence type="ECO:0000256" key="9">
    <source>
        <dbReference type="ARBA" id="ARBA00022741"/>
    </source>
</evidence>
<evidence type="ECO:0000256" key="13">
    <source>
        <dbReference type="ARBA" id="ARBA00032866"/>
    </source>
</evidence>
<keyword evidence="8 14" id="KW-0808">Transferase</keyword>
<dbReference type="InterPro" id="IPR027417">
    <property type="entry name" value="P-loop_NTPase"/>
</dbReference>
<evidence type="ECO:0000256" key="12">
    <source>
        <dbReference type="ARBA" id="ARBA00022993"/>
    </source>
</evidence>
<dbReference type="GO" id="GO:0005524">
    <property type="term" value="F:ATP binding"/>
    <property type="evidence" value="ECO:0007669"/>
    <property type="project" value="UniProtKB-UniRule"/>
</dbReference>
<comment type="catalytic activity">
    <reaction evidence="1 14 15">
        <text>(R)-pantothenate + ATP = (R)-4'-phosphopantothenate + ADP + H(+)</text>
        <dbReference type="Rhea" id="RHEA:16373"/>
        <dbReference type="ChEBI" id="CHEBI:10986"/>
        <dbReference type="ChEBI" id="CHEBI:15378"/>
        <dbReference type="ChEBI" id="CHEBI:29032"/>
        <dbReference type="ChEBI" id="CHEBI:30616"/>
        <dbReference type="ChEBI" id="CHEBI:456216"/>
        <dbReference type="EC" id="2.7.1.33"/>
    </reaction>
</comment>
<sequence length="316" mass="37197">MIASKRKELCVVETYTHYSREEWRDFYYSGERVSREIDNLDELVSLNDRLTQEDVQDIYRPLLHYIDLLYMLAHHAAKQKGAFFDRDTSKAPFVIGISGSVAVGKSTVARVLRELLDYTYPDQKVEMMTTDGFLYPNEELRRRGLMSRKGFPESYDMVALLEFMREIKLGETTVSYPEYSHSIYDIVPGQMNTIEQPDILIVEGINTFQLPQNQQIYVSDFFDFAIYVDAEPLNIKKWYIKRFLMHLTDAKDDPTSYFYEMAHWTPEEIENYGNEIWYTINMTNLVQHIEPTKDRADLIIHKGEGHVIDQISVRKY</sequence>
<evidence type="ECO:0000256" key="2">
    <source>
        <dbReference type="ARBA" id="ARBA00004496"/>
    </source>
</evidence>
<evidence type="ECO:0000256" key="8">
    <source>
        <dbReference type="ARBA" id="ARBA00022679"/>
    </source>
</evidence>
<dbReference type="Pfam" id="PF00485">
    <property type="entry name" value="PRK"/>
    <property type="match status" value="1"/>
</dbReference>
<accession>A0A347WMW7</accession>
<dbReference type="CDD" id="cd02025">
    <property type="entry name" value="PanK"/>
    <property type="match status" value="1"/>
</dbReference>
<proteinExistence type="inferred from homology"/>
<keyword evidence="11 14" id="KW-0067">ATP-binding</keyword>
<keyword evidence="10 14" id="KW-0418">Kinase</keyword>
<keyword evidence="12 14" id="KW-0173">Coenzyme A biosynthesis</keyword>
<dbReference type="GO" id="GO:0015937">
    <property type="term" value="P:coenzyme A biosynthetic process"/>
    <property type="evidence" value="ECO:0007669"/>
    <property type="project" value="UniProtKB-UniRule"/>
</dbReference>
<organism evidence="17 18">
    <name type="scientific">Suicoccus acidiformans</name>
    <dbReference type="NCBI Taxonomy" id="2036206"/>
    <lineage>
        <taxon>Bacteria</taxon>
        <taxon>Bacillati</taxon>
        <taxon>Bacillota</taxon>
        <taxon>Bacilli</taxon>
        <taxon>Lactobacillales</taxon>
        <taxon>Aerococcaceae</taxon>
        <taxon>Suicoccus</taxon>
    </lineage>
</organism>
<dbReference type="PANTHER" id="PTHR10285">
    <property type="entry name" value="URIDINE KINASE"/>
    <property type="match status" value="1"/>
</dbReference>
<evidence type="ECO:0000256" key="7">
    <source>
        <dbReference type="ARBA" id="ARBA00022490"/>
    </source>
</evidence>
<evidence type="ECO:0000256" key="5">
    <source>
        <dbReference type="ARBA" id="ARBA00012102"/>
    </source>
</evidence>
<evidence type="ECO:0000256" key="1">
    <source>
        <dbReference type="ARBA" id="ARBA00001206"/>
    </source>
</evidence>
<evidence type="ECO:0000256" key="15">
    <source>
        <dbReference type="RuleBase" id="RU003530"/>
    </source>
</evidence>
<dbReference type="InterPro" id="IPR006083">
    <property type="entry name" value="PRK/URK"/>
</dbReference>
<dbReference type="GO" id="GO:0005737">
    <property type="term" value="C:cytoplasm"/>
    <property type="evidence" value="ECO:0007669"/>
    <property type="project" value="UniProtKB-SubCell"/>
</dbReference>
<name>A0A347WMW7_9LACT</name>
<evidence type="ECO:0000313" key="18">
    <source>
        <dbReference type="Proteomes" id="UP000263232"/>
    </source>
</evidence>
<keyword evidence="9 14" id="KW-0547">Nucleotide-binding</keyword>
<evidence type="ECO:0000256" key="11">
    <source>
        <dbReference type="ARBA" id="ARBA00022840"/>
    </source>
</evidence>
<dbReference type="UniPathway" id="UPA00241">
    <property type="reaction ID" value="UER00352"/>
</dbReference>
<dbReference type="Proteomes" id="UP000263232">
    <property type="component" value="Chromosome"/>
</dbReference>
<dbReference type="NCBIfam" id="TIGR00554">
    <property type="entry name" value="panK_bact"/>
    <property type="match status" value="1"/>
</dbReference>
<dbReference type="RefSeq" id="WP_118991281.1">
    <property type="nucleotide sequence ID" value="NZ_CP023434.1"/>
</dbReference>
<dbReference type="KEGG" id="abae:CL176_10710"/>
<dbReference type="EMBL" id="CP023434">
    <property type="protein sequence ID" value="AXY26424.1"/>
    <property type="molecule type" value="Genomic_DNA"/>
</dbReference>
<feature type="binding site" evidence="14">
    <location>
        <begin position="99"/>
        <end position="106"/>
    </location>
    <ligand>
        <name>ATP</name>
        <dbReference type="ChEBI" id="CHEBI:30616"/>
    </ligand>
</feature>
<dbReference type="EC" id="2.7.1.33" evidence="5 14"/>
<evidence type="ECO:0000256" key="3">
    <source>
        <dbReference type="ARBA" id="ARBA00005225"/>
    </source>
</evidence>
<evidence type="ECO:0000256" key="6">
    <source>
        <dbReference type="ARBA" id="ARBA00015080"/>
    </source>
</evidence>